<keyword evidence="10" id="KW-1185">Reference proteome</keyword>
<sequence length="289" mass="32190">MRNPSSSSSSDGTKKITPCCSKVGIKKGPWTPEEDEILSNYIKREGEGQWRTLPKRAGLLRCGKSCRLRWMNYLRPSIKRGHIAPDEEDLILRLHRLLGNRWSLIAGRIPGRTDNEIKNYWNTRLRKKLISQGINPTTHKPLIFNQVVHDQLASSSSTSNPNTPSLEIMEEAGVSSTHQAAATNFTTNYNIPIDGGFMMGSLLPSSHGHGHNCIGDYIDNCDEDTFSSFLDSLVNDDDFMNHINEQQQQSSVSSYNNIGTIDWEFADVLSTKVGSDDQHGAAASLNDQL</sequence>
<name>A0A067EVN4_CITSI</name>
<evidence type="ECO:0000313" key="9">
    <source>
        <dbReference type="EMBL" id="KDO55001.1"/>
    </source>
</evidence>
<evidence type="ECO:0000256" key="6">
    <source>
        <dbReference type="ARBA" id="ARBA00023242"/>
    </source>
</evidence>
<dbReference type="Pfam" id="PF00249">
    <property type="entry name" value="Myb_DNA-binding"/>
    <property type="match status" value="2"/>
</dbReference>
<dbReference type="GO" id="GO:0000976">
    <property type="term" value="F:transcription cis-regulatory region binding"/>
    <property type="evidence" value="ECO:0000318"/>
    <property type="project" value="GO_Central"/>
</dbReference>
<dbReference type="Proteomes" id="UP000027120">
    <property type="component" value="Unassembled WGS sequence"/>
</dbReference>
<keyword evidence="2" id="KW-0677">Repeat</keyword>
<dbReference type="PROSITE" id="PS51294">
    <property type="entry name" value="HTH_MYB"/>
    <property type="match status" value="2"/>
</dbReference>
<gene>
    <name evidence="9" type="ORF">CISIN_1g036215mg</name>
</gene>
<evidence type="ECO:0000256" key="4">
    <source>
        <dbReference type="ARBA" id="ARBA00023125"/>
    </source>
</evidence>
<proteinExistence type="predicted"/>
<comment type="subcellular location">
    <subcellularLocation>
        <location evidence="1">Nucleus</location>
    </subcellularLocation>
</comment>
<keyword evidence="6" id="KW-0539">Nucleus</keyword>
<evidence type="ECO:0000256" key="1">
    <source>
        <dbReference type="ARBA" id="ARBA00004123"/>
    </source>
</evidence>
<accession>A0A067EVN4</accession>
<dbReference type="PROSITE" id="PS50090">
    <property type="entry name" value="MYB_LIKE"/>
    <property type="match status" value="2"/>
</dbReference>
<dbReference type="GO" id="GO:0006355">
    <property type="term" value="P:regulation of DNA-templated transcription"/>
    <property type="evidence" value="ECO:0000318"/>
    <property type="project" value="GO_Central"/>
</dbReference>
<protein>
    <submittedName>
        <fullName evidence="9">Uncharacterized protein</fullName>
    </submittedName>
</protein>
<reference evidence="9 10" key="1">
    <citation type="submission" date="2014-04" db="EMBL/GenBank/DDBJ databases">
        <authorList>
            <consortium name="International Citrus Genome Consortium"/>
            <person name="Gmitter F."/>
            <person name="Chen C."/>
            <person name="Farmerie W."/>
            <person name="Harkins T."/>
            <person name="Desany B."/>
            <person name="Mohiuddin M."/>
            <person name="Kodira C."/>
            <person name="Borodovsky M."/>
            <person name="Lomsadze A."/>
            <person name="Burns P."/>
            <person name="Jenkins J."/>
            <person name="Prochnik S."/>
            <person name="Shu S."/>
            <person name="Chapman J."/>
            <person name="Pitluck S."/>
            <person name="Schmutz J."/>
            <person name="Rokhsar D."/>
        </authorList>
    </citation>
    <scope>NUCLEOTIDE SEQUENCE</scope>
</reference>
<dbReference type="SMR" id="A0A067EVN4"/>
<keyword evidence="4" id="KW-0238">DNA-binding</keyword>
<dbReference type="CDD" id="cd00167">
    <property type="entry name" value="SANT"/>
    <property type="match status" value="2"/>
</dbReference>
<dbReference type="FunFam" id="1.10.10.60:FF:000121">
    <property type="entry name" value="Myb transcription factor"/>
    <property type="match status" value="1"/>
</dbReference>
<feature type="domain" description="Myb-like" evidence="7">
    <location>
        <begin position="22"/>
        <end position="74"/>
    </location>
</feature>
<feature type="domain" description="HTH myb-type" evidence="8">
    <location>
        <begin position="22"/>
        <end position="74"/>
    </location>
</feature>
<dbReference type="GO" id="GO:0030154">
    <property type="term" value="P:cell differentiation"/>
    <property type="evidence" value="ECO:0000318"/>
    <property type="project" value="GO_Central"/>
</dbReference>
<dbReference type="GO" id="GO:0005634">
    <property type="term" value="C:nucleus"/>
    <property type="evidence" value="ECO:0000318"/>
    <property type="project" value="GO_Central"/>
</dbReference>
<keyword evidence="5" id="KW-0804">Transcription</keyword>
<dbReference type="Gene3D" id="1.10.10.60">
    <property type="entry name" value="Homeodomain-like"/>
    <property type="match status" value="2"/>
</dbReference>
<evidence type="ECO:0000259" key="8">
    <source>
        <dbReference type="PROSITE" id="PS51294"/>
    </source>
</evidence>
<evidence type="ECO:0000313" key="10">
    <source>
        <dbReference type="Proteomes" id="UP000027120"/>
    </source>
</evidence>
<evidence type="ECO:0000256" key="2">
    <source>
        <dbReference type="ARBA" id="ARBA00022737"/>
    </source>
</evidence>
<dbReference type="PANTHER" id="PTHR47994">
    <property type="entry name" value="F14D16.11-RELATED"/>
    <property type="match status" value="1"/>
</dbReference>
<dbReference type="FunFam" id="1.10.10.60:FF:000254">
    <property type="entry name" value="transcription repressor MYB5-like"/>
    <property type="match status" value="1"/>
</dbReference>
<dbReference type="SMART" id="SM00717">
    <property type="entry name" value="SANT"/>
    <property type="match status" value="2"/>
</dbReference>
<feature type="domain" description="Myb-like" evidence="7">
    <location>
        <begin position="75"/>
        <end position="125"/>
    </location>
</feature>
<feature type="domain" description="HTH myb-type" evidence="8">
    <location>
        <begin position="75"/>
        <end position="129"/>
    </location>
</feature>
<keyword evidence="3" id="KW-0805">Transcription regulation</keyword>
<dbReference type="InterPro" id="IPR009057">
    <property type="entry name" value="Homeodomain-like_sf"/>
</dbReference>
<dbReference type="PANTHER" id="PTHR47994:SF5">
    <property type="entry name" value="F14D16.11-RELATED"/>
    <property type="match status" value="1"/>
</dbReference>
<dbReference type="STRING" id="2711.A0A067EVN4"/>
<dbReference type="InterPro" id="IPR015495">
    <property type="entry name" value="Myb_TF_plants"/>
</dbReference>
<evidence type="ECO:0000256" key="3">
    <source>
        <dbReference type="ARBA" id="ARBA00023015"/>
    </source>
</evidence>
<dbReference type="AlphaFoldDB" id="A0A067EVN4"/>
<evidence type="ECO:0000259" key="7">
    <source>
        <dbReference type="PROSITE" id="PS50090"/>
    </source>
</evidence>
<dbReference type="InterPro" id="IPR001005">
    <property type="entry name" value="SANT/Myb"/>
</dbReference>
<organism evidence="9 10">
    <name type="scientific">Citrus sinensis</name>
    <name type="common">Sweet orange</name>
    <name type="synonym">Citrus aurantium var. sinensis</name>
    <dbReference type="NCBI Taxonomy" id="2711"/>
    <lineage>
        <taxon>Eukaryota</taxon>
        <taxon>Viridiplantae</taxon>
        <taxon>Streptophyta</taxon>
        <taxon>Embryophyta</taxon>
        <taxon>Tracheophyta</taxon>
        <taxon>Spermatophyta</taxon>
        <taxon>Magnoliopsida</taxon>
        <taxon>eudicotyledons</taxon>
        <taxon>Gunneridae</taxon>
        <taxon>Pentapetalae</taxon>
        <taxon>rosids</taxon>
        <taxon>malvids</taxon>
        <taxon>Sapindales</taxon>
        <taxon>Rutaceae</taxon>
        <taxon>Aurantioideae</taxon>
        <taxon>Citrus</taxon>
    </lineage>
</organism>
<dbReference type="SUPFAM" id="SSF46689">
    <property type="entry name" value="Homeodomain-like"/>
    <property type="match status" value="1"/>
</dbReference>
<evidence type="ECO:0000256" key="5">
    <source>
        <dbReference type="ARBA" id="ARBA00023163"/>
    </source>
</evidence>
<dbReference type="EMBL" id="KK784989">
    <property type="protein sequence ID" value="KDO55001.1"/>
    <property type="molecule type" value="Genomic_DNA"/>
</dbReference>
<dbReference type="InterPro" id="IPR017930">
    <property type="entry name" value="Myb_dom"/>
</dbReference>